<dbReference type="RefSeq" id="WP_209532904.1">
    <property type="nucleotide sequence ID" value="NZ_JAEEGA010000027.1"/>
</dbReference>
<keyword evidence="2" id="KW-1185">Reference proteome</keyword>
<comment type="caution">
    <text evidence="1">The sequence shown here is derived from an EMBL/GenBank/DDBJ whole genome shotgun (WGS) entry which is preliminary data.</text>
</comment>
<dbReference type="PANTHER" id="PTHR41368:SF1">
    <property type="entry name" value="PROTEIN YGHO"/>
    <property type="match status" value="1"/>
</dbReference>
<dbReference type="SUPFAM" id="SSF55729">
    <property type="entry name" value="Acyl-CoA N-acyltransferases (Nat)"/>
    <property type="match status" value="1"/>
</dbReference>
<gene>
    <name evidence="1" type="ORF">I6N95_25815</name>
</gene>
<dbReference type="InterPro" id="IPR016181">
    <property type="entry name" value="Acyl_CoA_acyltransferase"/>
</dbReference>
<accession>A0A940SXS3</accession>
<dbReference type="PANTHER" id="PTHR41368">
    <property type="entry name" value="PROTEIN YGHO"/>
    <property type="match status" value="1"/>
</dbReference>
<evidence type="ECO:0000313" key="1">
    <source>
        <dbReference type="EMBL" id="MBP1044429.1"/>
    </source>
</evidence>
<dbReference type="InterPro" id="IPR039968">
    <property type="entry name" value="BcerS-like"/>
</dbReference>
<protein>
    <recommendedName>
        <fullName evidence="3">N-acetyltransferase domain-containing protein</fullName>
    </recommendedName>
</protein>
<dbReference type="EMBL" id="JAEEGA010000027">
    <property type="protein sequence ID" value="MBP1044429.1"/>
    <property type="molecule type" value="Genomic_DNA"/>
</dbReference>
<name>A0A940SXS3_9ENTE</name>
<sequence>MYRVIEFNQEEQYLNDFLSLPAKIYASQWLVQNPTEERQLLTNRHILSHYFKLRKFLVYNQAQEVCGRCVITMYPEDQQAYLGFFECIEAFDCCQLLLDHVASECLKMGFKAVVGPVDCSFWIRYRLKISDFDRQPYISEPYHPSYYLDFWERAQFHVTERYVSNQYPTVPKRDRPKDYQRATGRLVNQGYQLVSPKKSDWEKVIAEIYELISELYADFPIFKQLTLIDFKEYFANYAHILDFSMVKMIYKEGEAVAFFIGMPDYGNLLYQPLNAIRLLQMLIKKKRSKDYVLLYMGVKKGHRGVGIGLIQDVMSELSRRQGKAIGAFIHAGKVTERYWQQEIERQYHYALLARVLTDEE</sequence>
<evidence type="ECO:0000313" key="2">
    <source>
        <dbReference type="Proteomes" id="UP000674938"/>
    </source>
</evidence>
<dbReference type="Proteomes" id="UP000674938">
    <property type="component" value="Unassembled WGS sequence"/>
</dbReference>
<proteinExistence type="predicted"/>
<reference evidence="1" key="1">
    <citation type="submission" date="2020-12" db="EMBL/GenBank/DDBJ databases">
        <title>Vagococcus allomyrinae sp. nov. and Enterococcus lavae sp. nov., isolated from the larvae of Allomyrina dichotoma.</title>
        <authorList>
            <person name="Lee S.D."/>
        </authorList>
    </citation>
    <scope>NUCLEOTIDE SEQUENCE</scope>
    <source>
        <strain evidence="1">BWB3-3</strain>
    </source>
</reference>
<organism evidence="1 2">
    <name type="scientific">Vagococcus allomyrinae</name>
    <dbReference type="NCBI Taxonomy" id="2794353"/>
    <lineage>
        <taxon>Bacteria</taxon>
        <taxon>Bacillati</taxon>
        <taxon>Bacillota</taxon>
        <taxon>Bacilli</taxon>
        <taxon>Lactobacillales</taxon>
        <taxon>Enterococcaceae</taxon>
        <taxon>Vagococcus</taxon>
    </lineage>
</organism>
<evidence type="ECO:0008006" key="3">
    <source>
        <dbReference type="Google" id="ProtNLM"/>
    </source>
</evidence>
<dbReference type="AlphaFoldDB" id="A0A940SXS3"/>